<comment type="caution">
    <text evidence="2">The sequence shown here is derived from an EMBL/GenBank/DDBJ whole genome shotgun (WGS) entry which is preliminary data.</text>
</comment>
<name>A0A512DW18_9PROT</name>
<dbReference type="Pfam" id="PF03476">
    <property type="entry name" value="MOSC_N"/>
    <property type="match status" value="1"/>
</dbReference>
<dbReference type="AlphaFoldDB" id="A0A512DW18"/>
<dbReference type="InterPro" id="IPR005302">
    <property type="entry name" value="MoCF_Sase_C"/>
</dbReference>
<reference evidence="2 3" key="1">
    <citation type="submission" date="2019-07" db="EMBL/GenBank/DDBJ databases">
        <title>Whole genome shotgun sequence of Skermanella aerolata NBRC 106429.</title>
        <authorList>
            <person name="Hosoyama A."/>
            <person name="Uohara A."/>
            <person name="Ohji S."/>
            <person name="Ichikawa N."/>
        </authorList>
    </citation>
    <scope>NUCLEOTIDE SEQUENCE [LARGE SCALE GENOMIC DNA]</scope>
    <source>
        <strain evidence="2 3">NBRC 106429</strain>
    </source>
</reference>
<dbReference type="GO" id="GO:0030151">
    <property type="term" value="F:molybdenum ion binding"/>
    <property type="evidence" value="ECO:0007669"/>
    <property type="project" value="InterPro"/>
</dbReference>
<dbReference type="OrthoDB" id="581532at2"/>
<dbReference type="SUPFAM" id="SSF50800">
    <property type="entry name" value="PK beta-barrel domain-like"/>
    <property type="match status" value="1"/>
</dbReference>
<dbReference type="GO" id="GO:0003824">
    <property type="term" value="F:catalytic activity"/>
    <property type="evidence" value="ECO:0007669"/>
    <property type="project" value="InterPro"/>
</dbReference>
<dbReference type="InterPro" id="IPR011037">
    <property type="entry name" value="Pyrv_Knase-like_insert_dom_sf"/>
</dbReference>
<evidence type="ECO:0000313" key="2">
    <source>
        <dbReference type="EMBL" id="GEO40675.1"/>
    </source>
</evidence>
<protein>
    <submittedName>
        <fullName evidence="2">Molybdenum cofactor sulfurase</fullName>
    </submittedName>
</protein>
<dbReference type="PANTHER" id="PTHR36930:SF1">
    <property type="entry name" value="MOSC DOMAIN-CONTAINING PROTEIN"/>
    <property type="match status" value="1"/>
</dbReference>
<keyword evidence="3" id="KW-1185">Reference proteome</keyword>
<accession>A0A512DW18</accession>
<dbReference type="Pfam" id="PF03473">
    <property type="entry name" value="MOSC"/>
    <property type="match status" value="1"/>
</dbReference>
<dbReference type="PANTHER" id="PTHR36930">
    <property type="entry name" value="METAL-SULFUR CLUSTER BIOSYNTHESIS PROTEINS YUAD-RELATED"/>
    <property type="match status" value="1"/>
</dbReference>
<gene>
    <name evidence="2" type="ORF">SAE02_48230</name>
</gene>
<dbReference type="RefSeq" id="WP_044428600.1">
    <property type="nucleotide sequence ID" value="NZ_BJYZ01000023.1"/>
</dbReference>
<dbReference type="InterPro" id="IPR052716">
    <property type="entry name" value="MOSC_domain"/>
</dbReference>
<feature type="domain" description="MOSC" evidence="1">
    <location>
        <begin position="98"/>
        <end position="252"/>
    </location>
</feature>
<evidence type="ECO:0000259" key="1">
    <source>
        <dbReference type="PROSITE" id="PS51340"/>
    </source>
</evidence>
<dbReference type="Gene3D" id="2.40.33.20">
    <property type="entry name" value="PK beta-barrel domain-like"/>
    <property type="match status" value="1"/>
</dbReference>
<proteinExistence type="predicted"/>
<dbReference type="GO" id="GO:0030170">
    <property type="term" value="F:pyridoxal phosphate binding"/>
    <property type="evidence" value="ECO:0007669"/>
    <property type="project" value="InterPro"/>
</dbReference>
<sequence>MDTAVAKIYRYPVKGLSAQILPEVVLRPGEGLPDDRRFAITHGASAYDATEPGWRPKRDFLQLAKNERLAALETDYDSSTGSLTIRRNGRQVARGQITNPTGRLLINQFVAAYMKGEAPGTPCLVEAPEVMFSDTREKYVSILNAGSVADIERVVNAPVDPVRFRANLLLEGLEPWVETKWIGHRIAIGDAVLEVVEQIGRCAATEVNPATATRDINIPLALQRGYSHRNCGVYARVIQGGRVAPGDAATLIE</sequence>
<dbReference type="PROSITE" id="PS51340">
    <property type="entry name" value="MOSC"/>
    <property type="match status" value="1"/>
</dbReference>
<evidence type="ECO:0000313" key="3">
    <source>
        <dbReference type="Proteomes" id="UP000321523"/>
    </source>
</evidence>
<dbReference type="InterPro" id="IPR005303">
    <property type="entry name" value="MOCOS_middle"/>
</dbReference>
<dbReference type="EMBL" id="BJYZ01000023">
    <property type="protein sequence ID" value="GEO40675.1"/>
    <property type="molecule type" value="Genomic_DNA"/>
</dbReference>
<dbReference type="Proteomes" id="UP000321523">
    <property type="component" value="Unassembled WGS sequence"/>
</dbReference>
<organism evidence="2 3">
    <name type="scientific">Skermanella aerolata</name>
    <dbReference type="NCBI Taxonomy" id="393310"/>
    <lineage>
        <taxon>Bacteria</taxon>
        <taxon>Pseudomonadati</taxon>
        <taxon>Pseudomonadota</taxon>
        <taxon>Alphaproteobacteria</taxon>
        <taxon>Rhodospirillales</taxon>
        <taxon>Azospirillaceae</taxon>
        <taxon>Skermanella</taxon>
    </lineage>
</organism>